<accession>A0A256G082</accession>
<comment type="caution">
    <text evidence="2">The sequence shown here is derived from an EMBL/GenBank/DDBJ whole genome shotgun (WGS) entry which is preliminary data.</text>
</comment>
<dbReference type="EMBL" id="NNRM01000053">
    <property type="protein sequence ID" value="OYR20438.1"/>
    <property type="molecule type" value="Genomic_DNA"/>
</dbReference>
<proteinExistence type="predicted"/>
<gene>
    <name evidence="2" type="ORF">CEV34_5614</name>
</gene>
<dbReference type="Proteomes" id="UP000216188">
    <property type="component" value="Unassembled WGS sequence"/>
</dbReference>
<protein>
    <submittedName>
        <fullName evidence="2">Uncharacterized protein</fullName>
    </submittedName>
</protein>
<dbReference type="AlphaFoldDB" id="A0A256G082"/>
<keyword evidence="1" id="KW-0812">Transmembrane</keyword>
<sequence>MGAVVNAVTPAGNGTGKIARSLALTGFTLGLLLVVAGFIFWNAVLPFYGLLYLWGGQ</sequence>
<keyword evidence="1" id="KW-1133">Transmembrane helix</keyword>
<keyword evidence="1" id="KW-0472">Membrane</keyword>
<evidence type="ECO:0000313" key="2">
    <source>
        <dbReference type="EMBL" id="OYR20438.1"/>
    </source>
</evidence>
<evidence type="ECO:0000256" key="1">
    <source>
        <dbReference type="SAM" id="Phobius"/>
    </source>
</evidence>
<dbReference type="RefSeq" id="WP_162761747.1">
    <property type="nucleotide sequence ID" value="NZ_JBHEEM010000002.1"/>
</dbReference>
<reference evidence="2 3" key="1">
    <citation type="submission" date="2017-07" db="EMBL/GenBank/DDBJ databases">
        <title>Phylogenetic study on the rhizospheric bacterium Ochrobactrum sp. A44.</title>
        <authorList>
            <person name="Krzyzanowska D.M."/>
            <person name="Ossowicki A."/>
            <person name="Rajewska M."/>
            <person name="Maciag T."/>
            <person name="Kaczynski Z."/>
            <person name="Czerwicka M."/>
            <person name="Jafra S."/>
        </authorList>
    </citation>
    <scope>NUCLEOTIDE SEQUENCE [LARGE SCALE GENOMIC DNA]</scope>
    <source>
        <strain evidence="2 3">CCUG 30717</strain>
    </source>
</reference>
<feature type="transmembrane region" description="Helical" evidence="1">
    <location>
        <begin position="29"/>
        <end position="54"/>
    </location>
</feature>
<keyword evidence="3" id="KW-1185">Reference proteome</keyword>
<evidence type="ECO:0000313" key="3">
    <source>
        <dbReference type="Proteomes" id="UP000216188"/>
    </source>
</evidence>
<organism evidence="2 3">
    <name type="scientific">Brucella pseudogrignonensis</name>
    <dbReference type="NCBI Taxonomy" id="419475"/>
    <lineage>
        <taxon>Bacteria</taxon>
        <taxon>Pseudomonadati</taxon>
        <taxon>Pseudomonadota</taxon>
        <taxon>Alphaproteobacteria</taxon>
        <taxon>Hyphomicrobiales</taxon>
        <taxon>Brucellaceae</taxon>
        <taxon>Brucella/Ochrobactrum group</taxon>
        <taxon>Brucella</taxon>
    </lineage>
</organism>
<name>A0A256G082_9HYPH</name>